<keyword evidence="2" id="KW-0539">Nucleus</keyword>
<evidence type="ECO:0000313" key="4">
    <source>
        <dbReference type="EMBL" id="KEG01225.1"/>
    </source>
</evidence>
<protein>
    <submittedName>
        <fullName evidence="4">Chromodomain-helicase-DNA-binding protein 1</fullName>
    </submittedName>
</protein>
<keyword evidence="4" id="KW-0378">Hydrolase</keyword>
<dbReference type="Pfam" id="PF13907">
    <property type="entry name" value="CHD1-like_C"/>
    <property type="match status" value="1"/>
</dbReference>
<dbReference type="EMBL" id="KL446952">
    <property type="protein sequence ID" value="KEG01225.1"/>
    <property type="molecule type" value="Genomic_DNA"/>
</dbReference>
<evidence type="ECO:0000259" key="3">
    <source>
        <dbReference type="Pfam" id="PF13907"/>
    </source>
</evidence>
<reference evidence="4 5" key="1">
    <citation type="submission" date="2013-02" db="EMBL/GenBank/DDBJ databases">
        <title>The Genome Sequence of Plasmodium vinckei vinckei.</title>
        <authorList>
            <consortium name="The Broad Institute Genome Sequencing Platform"/>
            <consortium name="The Broad Institute Genome Sequencing Center for Infectious Disease"/>
            <person name="Neafsey D."/>
            <person name="Cheeseman I."/>
            <person name="Volkman S."/>
            <person name="Adams J."/>
            <person name="Walker B."/>
            <person name="Young S.K."/>
            <person name="Zeng Q."/>
            <person name="Gargeya S."/>
            <person name="Fitzgerald M."/>
            <person name="Haas B."/>
            <person name="Abouelleil A."/>
            <person name="Alvarado L."/>
            <person name="Arachchi H.M."/>
            <person name="Berlin A.M."/>
            <person name="Chapman S.B."/>
            <person name="Dewar J."/>
            <person name="Goldberg J."/>
            <person name="Griggs A."/>
            <person name="Gujja S."/>
            <person name="Hansen M."/>
            <person name="Howarth C."/>
            <person name="Imamovic A."/>
            <person name="Larimer J."/>
            <person name="McCowan C."/>
            <person name="Murphy C."/>
            <person name="Neiman D."/>
            <person name="Pearson M."/>
            <person name="Priest M."/>
            <person name="Roberts A."/>
            <person name="Saif S."/>
            <person name="Shea T."/>
            <person name="Sisk P."/>
            <person name="Sykes S."/>
            <person name="Wortman J."/>
            <person name="Nusbaum C."/>
            <person name="Birren B."/>
        </authorList>
    </citation>
    <scope>NUCLEOTIDE SEQUENCE [LARGE SCALE GENOMIC DNA]</scope>
    <source>
        <strain evidence="5">vinckei</strain>
    </source>
</reference>
<comment type="subcellular location">
    <subcellularLocation>
        <location evidence="1">Nucleus</location>
    </subcellularLocation>
</comment>
<sequence length="144" mass="16678">MDQHSINKLTKKPLKKYKKLLKIVKKVLSSIEMGEVEEEESEEIRKKTDELIFYIGNYIGEFFDHCADSECKDILNNSGWEYISNFMNETSENLMAKYEELKSSDLKDSNNGDITEENIISFFYSKKGSGSLYPEDDPDDGMDE</sequence>
<dbReference type="GO" id="GO:0003677">
    <property type="term" value="F:DNA binding"/>
    <property type="evidence" value="ECO:0007669"/>
    <property type="project" value="UniProtKB-KW"/>
</dbReference>
<evidence type="ECO:0000313" key="5">
    <source>
        <dbReference type="Proteomes" id="UP000030681"/>
    </source>
</evidence>
<gene>
    <name evidence="4" type="ORF">YYE_03813</name>
</gene>
<dbReference type="AlphaFoldDB" id="A0A081IC17"/>
<keyword evidence="4" id="KW-0067">ATP-binding</keyword>
<evidence type="ECO:0000256" key="2">
    <source>
        <dbReference type="ARBA" id="ARBA00023242"/>
    </source>
</evidence>
<dbReference type="InterPro" id="IPR025260">
    <property type="entry name" value="CHD1-like_C"/>
</dbReference>
<evidence type="ECO:0000256" key="1">
    <source>
        <dbReference type="ARBA" id="ARBA00004123"/>
    </source>
</evidence>
<keyword evidence="4" id="KW-0238">DNA-binding</keyword>
<name>A0A081IC17_PLAVN</name>
<dbReference type="Proteomes" id="UP000030681">
    <property type="component" value="Unassembled WGS sequence"/>
</dbReference>
<keyword evidence="4" id="KW-0547">Nucleotide-binding</keyword>
<dbReference type="GO" id="GO:0004386">
    <property type="term" value="F:helicase activity"/>
    <property type="evidence" value="ECO:0007669"/>
    <property type="project" value="UniProtKB-KW"/>
</dbReference>
<keyword evidence="4" id="KW-0347">Helicase</keyword>
<feature type="domain" description="Chromodomain-helicase-DNA-binding protein 1-like C-terminal" evidence="3">
    <location>
        <begin position="15"/>
        <end position="99"/>
    </location>
</feature>
<accession>A0A081IC17</accession>
<organism evidence="4 5">
    <name type="scientific">Plasmodium vinckei vinckei</name>
    <dbReference type="NCBI Taxonomy" id="54757"/>
    <lineage>
        <taxon>Eukaryota</taxon>
        <taxon>Sar</taxon>
        <taxon>Alveolata</taxon>
        <taxon>Apicomplexa</taxon>
        <taxon>Aconoidasida</taxon>
        <taxon>Haemosporida</taxon>
        <taxon>Plasmodiidae</taxon>
        <taxon>Plasmodium</taxon>
        <taxon>Plasmodium (Vinckeia)</taxon>
    </lineage>
</organism>
<dbReference type="GO" id="GO:0005634">
    <property type="term" value="C:nucleus"/>
    <property type="evidence" value="ECO:0007669"/>
    <property type="project" value="UniProtKB-SubCell"/>
</dbReference>
<proteinExistence type="predicted"/>